<dbReference type="OrthoDB" id="3265803at2759"/>
<feature type="region of interest" description="Disordered" evidence="1">
    <location>
        <begin position="1"/>
        <end position="25"/>
    </location>
</feature>
<organism evidence="2 3">
    <name type="scientific">Rhizoctonia solani AG-3 Rhs1AP</name>
    <dbReference type="NCBI Taxonomy" id="1086054"/>
    <lineage>
        <taxon>Eukaryota</taxon>
        <taxon>Fungi</taxon>
        <taxon>Dikarya</taxon>
        <taxon>Basidiomycota</taxon>
        <taxon>Agaricomycotina</taxon>
        <taxon>Agaricomycetes</taxon>
        <taxon>Cantharellales</taxon>
        <taxon>Ceratobasidiaceae</taxon>
        <taxon>Rhizoctonia</taxon>
    </lineage>
</organism>
<name>A0A0A1UHU8_9AGAM</name>
<accession>A0A0A1UHU8</accession>
<protein>
    <submittedName>
        <fullName evidence="2">Uncharacterized protein</fullName>
    </submittedName>
</protein>
<dbReference type="EMBL" id="JATN01000321">
    <property type="protein sequence ID" value="EUC58205.1"/>
    <property type="molecule type" value="Genomic_DNA"/>
</dbReference>
<reference evidence="3" key="1">
    <citation type="journal article" date="2014" name="Genome Announc.">
        <title>Draft genome sequence of the plant-pathogenic soil fungus Rhizoctonia solani anastomosis group 3 strain Rhs1AP.</title>
        <authorList>
            <person name="Cubeta M.A."/>
            <person name="Thomas E."/>
            <person name="Dean R.A."/>
            <person name="Jabaji S."/>
            <person name="Neate S.M."/>
            <person name="Tavantzis S."/>
            <person name="Toda T."/>
            <person name="Vilgalys R."/>
            <person name="Bharathan N."/>
            <person name="Fedorova-Abrams N."/>
            <person name="Pakala S.B."/>
            <person name="Pakala S.M."/>
            <person name="Zafar N."/>
            <person name="Joardar V."/>
            <person name="Losada L."/>
            <person name="Nierman W.C."/>
        </authorList>
    </citation>
    <scope>NUCLEOTIDE SEQUENCE [LARGE SCALE GENOMIC DNA]</scope>
    <source>
        <strain evidence="3">AG-3</strain>
    </source>
</reference>
<evidence type="ECO:0000313" key="2">
    <source>
        <dbReference type="EMBL" id="EUC58205.1"/>
    </source>
</evidence>
<dbReference type="Proteomes" id="UP000030108">
    <property type="component" value="Unassembled WGS sequence"/>
</dbReference>
<sequence length="204" mass="22578">MSPEKSCPQPTLPRTKPSTAKLSAVKPTNPARIVVQLKHLPALPIRDLPARDIYQHLVSSAATIPRAPTPLGVHWNRNNNLIIAFPAGTSRTSIKTLYPSIRSLVHLAGIRVREHPDQPITSEEELWQTLQLNPALQALTITIQPTWLKKPENISGTHTSAVIAFEDPDGSVERTLLKTTIFAFGETVTIKKWHDRPPAKRLVG</sequence>
<dbReference type="AlphaFoldDB" id="A0A0A1UHU8"/>
<evidence type="ECO:0000256" key="1">
    <source>
        <dbReference type="SAM" id="MobiDB-lite"/>
    </source>
</evidence>
<gene>
    <name evidence="2" type="ORF">RSOL_237850</name>
</gene>
<proteinExistence type="predicted"/>
<comment type="caution">
    <text evidence="2">The sequence shown here is derived from an EMBL/GenBank/DDBJ whole genome shotgun (WGS) entry which is preliminary data.</text>
</comment>
<feature type="non-terminal residue" evidence="2">
    <location>
        <position position="204"/>
    </location>
</feature>
<evidence type="ECO:0000313" key="3">
    <source>
        <dbReference type="Proteomes" id="UP000030108"/>
    </source>
</evidence>